<feature type="compositionally biased region" description="Basic residues" evidence="1">
    <location>
        <begin position="1"/>
        <end position="14"/>
    </location>
</feature>
<dbReference type="Proteomes" id="UP000112308">
    <property type="component" value="Segment"/>
</dbReference>
<accession>Q2WEX0</accession>
<sequence length="70" mass="8067">MGRGRWSLRHRRRPGLQEGQEDTQDVPRQGVCRLHRGGRQGLLASVKDRSEDRLGYRGRRPVLAGRRLGH</sequence>
<evidence type="ECO:0000256" key="1">
    <source>
        <dbReference type="SAM" id="MobiDB-lite"/>
    </source>
</evidence>
<name>Q2WEX0_RTRV</name>
<proteinExistence type="predicted"/>
<feature type="region of interest" description="Disordered" evidence="1">
    <location>
        <begin position="1"/>
        <end position="34"/>
    </location>
</feature>
<evidence type="ECO:0000313" key="2">
    <source>
        <dbReference type="EMBL" id="ABB92271.1"/>
    </source>
</evidence>
<evidence type="ECO:0000313" key="3">
    <source>
        <dbReference type="Proteomes" id="UP000112308"/>
    </source>
</evidence>
<organism evidence="2 3">
    <name type="scientific">Rana tigrina ranavirus</name>
    <dbReference type="NCBI Taxonomy" id="160691"/>
    <lineage>
        <taxon>Viruses</taxon>
        <taxon>Varidnaviria</taxon>
        <taxon>Bamfordvirae</taxon>
        <taxon>Nucleocytoviricota</taxon>
        <taxon>Megaviricetes</taxon>
        <taxon>Pimascovirales</taxon>
        <taxon>Pimascovirales incertae sedis</taxon>
        <taxon>Iridoviridae</taxon>
        <taxon>Alphairidovirinae</taxon>
        <taxon>Ranavirus</taxon>
        <taxon>Ranavirus rana1</taxon>
        <taxon>Frog virus 3</taxon>
    </lineage>
</organism>
<dbReference type="EMBL" id="AF389451">
    <property type="protein sequence ID" value="ABB92271.1"/>
    <property type="molecule type" value="Genomic_DNA"/>
</dbReference>
<protein>
    <submittedName>
        <fullName evidence="2">Uncharacterized protein</fullName>
    </submittedName>
</protein>
<reference evidence="2 3" key="1">
    <citation type="journal article" date="2002" name="Virology">
        <title>Sequence analysis of the complete genome of an iridovirus isolated from the tiger frog.</title>
        <authorList>
            <person name="He J.G."/>
            <person name="Lu L."/>
            <person name="Deng M."/>
            <person name="He H.H."/>
            <person name="Weng S.P."/>
            <person name="Wang X.H."/>
            <person name="Zhou S.Y."/>
            <person name="Long Q.X."/>
            <person name="Wang X.Z."/>
            <person name="Chan S.M."/>
        </authorList>
    </citation>
    <scope>NUCLEOTIDE SEQUENCE [LARGE SCALE GENOMIC DNA]</scope>
</reference>
<organismHost>
    <name type="scientific">Hoplobatrachus tigerinus</name>
    <name type="common">Indian bullfrog</name>
    <name type="synonym">Rana tigerina</name>
    <dbReference type="NCBI Taxonomy" id="103373"/>
</organismHost>